<protein>
    <recommendedName>
        <fullName evidence="3">Lipoprotein</fullName>
    </recommendedName>
</protein>
<sequence length="190" mass="21314">MKITTLILLNFTLVLTSCGNKGDDKKSDSSNSSAKDSRDILKEGTIINDNIDLKMKIRGTSWTLSKTVDHENKEVKNNNETELSFEKDNDVLNIKNTNGNVFLCGIAYGGKYVIVKSSVPNEYLIQDFNHSCALNTDDGKTIPSMAIIKINQDNSISIYREIMTDYKFAKGKFSPSVIQTETYIKKQIIQ</sequence>
<dbReference type="Proteomes" id="UP000437748">
    <property type="component" value="Unassembled WGS sequence"/>
</dbReference>
<organism evidence="1 2">
    <name type="scientific">Silvanigrella paludirubra</name>
    <dbReference type="NCBI Taxonomy" id="2499159"/>
    <lineage>
        <taxon>Bacteria</taxon>
        <taxon>Pseudomonadati</taxon>
        <taxon>Bdellovibrionota</taxon>
        <taxon>Oligoflexia</taxon>
        <taxon>Silvanigrellales</taxon>
        <taxon>Silvanigrellaceae</taxon>
        <taxon>Silvanigrella</taxon>
    </lineage>
</organism>
<comment type="caution">
    <text evidence="1">The sequence shown here is derived from an EMBL/GenBank/DDBJ whole genome shotgun (WGS) entry which is preliminary data.</text>
</comment>
<keyword evidence="2" id="KW-1185">Reference proteome</keyword>
<dbReference type="PROSITE" id="PS51257">
    <property type="entry name" value="PROKAR_LIPOPROTEIN"/>
    <property type="match status" value="1"/>
</dbReference>
<evidence type="ECO:0000313" key="1">
    <source>
        <dbReference type="EMBL" id="KAB8040976.1"/>
    </source>
</evidence>
<accession>A0A6N6VZZ4</accession>
<proteinExistence type="predicted"/>
<dbReference type="EMBL" id="WFLM01000001">
    <property type="protein sequence ID" value="KAB8040976.1"/>
    <property type="molecule type" value="Genomic_DNA"/>
</dbReference>
<name>A0A6N6VZZ4_9BACT</name>
<evidence type="ECO:0000313" key="2">
    <source>
        <dbReference type="Proteomes" id="UP000437748"/>
    </source>
</evidence>
<gene>
    <name evidence="1" type="ORF">GCL60_03315</name>
</gene>
<dbReference type="AlphaFoldDB" id="A0A6N6VZZ4"/>
<reference evidence="1 2" key="1">
    <citation type="submission" date="2019-10" db="EMBL/GenBank/DDBJ databases">
        <title>New species of Slilvanegrellaceae.</title>
        <authorList>
            <person name="Pitt A."/>
            <person name="Hahn M.W."/>
        </authorList>
    </citation>
    <scope>NUCLEOTIDE SEQUENCE [LARGE SCALE GENOMIC DNA]</scope>
    <source>
        <strain evidence="1 2">SP-Ram-0.45-NSY-1</strain>
    </source>
</reference>
<evidence type="ECO:0008006" key="3">
    <source>
        <dbReference type="Google" id="ProtNLM"/>
    </source>
</evidence>
<dbReference type="RefSeq" id="WP_153418499.1">
    <property type="nucleotide sequence ID" value="NZ_WFLM01000001.1"/>
</dbReference>